<evidence type="ECO:0000256" key="3">
    <source>
        <dbReference type="ARBA" id="ARBA00022741"/>
    </source>
</evidence>
<dbReference type="SUPFAM" id="SSF56112">
    <property type="entry name" value="Protein kinase-like (PK-like)"/>
    <property type="match status" value="1"/>
</dbReference>
<organism evidence="9 10">
    <name type="scientific">Colocasia esculenta</name>
    <name type="common">Wild taro</name>
    <name type="synonym">Arum esculentum</name>
    <dbReference type="NCBI Taxonomy" id="4460"/>
    <lineage>
        <taxon>Eukaryota</taxon>
        <taxon>Viridiplantae</taxon>
        <taxon>Streptophyta</taxon>
        <taxon>Embryophyta</taxon>
        <taxon>Tracheophyta</taxon>
        <taxon>Spermatophyta</taxon>
        <taxon>Magnoliopsida</taxon>
        <taxon>Liliopsida</taxon>
        <taxon>Araceae</taxon>
        <taxon>Aroideae</taxon>
        <taxon>Colocasieae</taxon>
        <taxon>Colocasia</taxon>
    </lineage>
</organism>
<feature type="region of interest" description="Disordered" evidence="7">
    <location>
        <begin position="298"/>
        <end position="321"/>
    </location>
</feature>
<dbReference type="SUPFAM" id="SSF54277">
    <property type="entry name" value="CAD &amp; PB1 domains"/>
    <property type="match status" value="1"/>
</dbReference>
<evidence type="ECO:0000256" key="7">
    <source>
        <dbReference type="SAM" id="MobiDB-lite"/>
    </source>
</evidence>
<name>A0A843X8S6_COLES</name>
<dbReference type="InterPro" id="IPR001245">
    <property type="entry name" value="Ser-Thr/Tyr_kinase_cat_dom"/>
</dbReference>
<keyword evidence="4" id="KW-0418">Kinase</keyword>
<dbReference type="PROSITE" id="PS50011">
    <property type="entry name" value="PROTEIN_KINASE_DOM"/>
    <property type="match status" value="1"/>
</dbReference>
<dbReference type="GO" id="GO:0004674">
    <property type="term" value="F:protein serine/threonine kinase activity"/>
    <property type="evidence" value="ECO:0007669"/>
    <property type="project" value="UniProtKB-KW"/>
</dbReference>
<dbReference type="InterPro" id="IPR053198">
    <property type="entry name" value="Gynoecium_Dev_Regulator"/>
</dbReference>
<evidence type="ECO:0000256" key="2">
    <source>
        <dbReference type="ARBA" id="ARBA00022679"/>
    </source>
</evidence>
<dbReference type="Gene3D" id="1.10.510.10">
    <property type="entry name" value="Transferase(Phosphotransferase) domain 1"/>
    <property type="match status" value="1"/>
</dbReference>
<dbReference type="GO" id="GO:0005524">
    <property type="term" value="F:ATP binding"/>
    <property type="evidence" value="ECO:0007669"/>
    <property type="project" value="UniProtKB-UniRule"/>
</dbReference>
<evidence type="ECO:0000313" key="10">
    <source>
        <dbReference type="Proteomes" id="UP000652761"/>
    </source>
</evidence>
<evidence type="ECO:0000256" key="6">
    <source>
        <dbReference type="PROSITE-ProRule" id="PRU10141"/>
    </source>
</evidence>
<keyword evidence="2" id="KW-0808">Transferase</keyword>
<dbReference type="InterPro" id="IPR011009">
    <property type="entry name" value="Kinase-like_dom_sf"/>
</dbReference>
<keyword evidence="3 6" id="KW-0547">Nucleotide-binding</keyword>
<keyword evidence="10" id="KW-1185">Reference proteome</keyword>
<dbReference type="InterPro" id="IPR017441">
    <property type="entry name" value="Protein_kinase_ATP_BS"/>
</dbReference>
<proteinExistence type="predicted"/>
<comment type="caution">
    <text evidence="9">The sequence shown here is derived from an EMBL/GenBank/DDBJ whole genome shotgun (WGS) entry which is preliminary data.</text>
</comment>
<dbReference type="Proteomes" id="UP000652761">
    <property type="component" value="Unassembled WGS sequence"/>
</dbReference>
<protein>
    <recommendedName>
        <fullName evidence="8">Protein kinase domain-containing protein</fullName>
    </recommendedName>
</protein>
<dbReference type="OrthoDB" id="4062651at2759"/>
<dbReference type="PANTHER" id="PTHR31066">
    <property type="entry name" value="OS05G0427100 PROTEIN-RELATED"/>
    <property type="match status" value="1"/>
</dbReference>
<dbReference type="PANTHER" id="PTHR31066:SF97">
    <property type="entry name" value="OS03G0401100 PROTEIN"/>
    <property type="match status" value="1"/>
</dbReference>
<evidence type="ECO:0000259" key="8">
    <source>
        <dbReference type="PROSITE" id="PS50011"/>
    </source>
</evidence>
<evidence type="ECO:0000256" key="5">
    <source>
        <dbReference type="ARBA" id="ARBA00022840"/>
    </source>
</evidence>
<feature type="compositionally biased region" description="Low complexity" evidence="7">
    <location>
        <begin position="96"/>
        <end position="106"/>
    </location>
</feature>
<feature type="region of interest" description="Disordered" evidence="7">
    <location>
        <begin position="30"/>
        <end position="51"/>
    </location>
</feature>
<reference evidence="9" key="1">
    <citation type="submission" date="2017-07" db="EMBL/GenBank/DDBJ databases">
        <title>Taro Niue Genome Assembly and Annotation.</title>
        <authorList>
            <person name="Atibalentja N."/>
            <person name="Keating K."/>
            <person name="Fields C.J."/>
        </authorList>
    </citation>
    <scope>NUCLEOTIDE SEQUENCE</scope>
    <source>
        <strain evidence="9">Niue_2</strain>
        <tissue evidence="9">Leaf</tissue>
    </source>
</reference>
<feature type="region of interest" description="Disordered" evidence="7">
    <location>
        <begin position="1060"/>
        <end position="1085"/>
    </location>
</feature>
<evidence type="ECO:0000256" key="4">
    <source>
        <dbReference type="ARBA" id="ARBA00022777"/>
    </source>
</evidence>
<dbReference type="AlphaFoldDB" id="A0A843X8S6"/>
<dbReference type="FunFam" id="3.30.200.20:FF:000081">
    <property type="entry name" value="Octicosapeptide/phox/Bem1p domain kinase superfamily protein"/>
    <property type="match status" value="1"/>
</dbReference>
<feature type="compositionally biased region" description="Polar residues" evidence="7">
    <location>
        <begin position="963"/>
        <end position="980"/>
    </location>
</feature>
<dbReference type="SMART" id="SM00666">
    <property type="entry name" value="PB1"/>
    <property type="match status" value="1"/>
</dbReference>
<dbReference type="Gene3D" id="3.30.200.20">
    <property type="entry name" value="Phosphorylase Kinase, domain 1"/>
    <property type="match status" value="1"/>
</dbReference>
<evidence type="ECO:0000313" key="9">
    <source>
        <dbReference type="EMBL" id="MQM15698.1"/>
    </source>
</evidence>
<feature type="binding site" evidence="6">
    <location>
        <position position="1145"/>
    </location>
    <ligand>
        <name>ATP</name>
        <dbReference type="ChEBI" id="CHEBI:30616"/>
    </ligand>
</feature>
<dbReference type="Pfam" id="PF00564">
    <property type="entry name" value="PB1"/>
    <property type="match status" value="1"/>
</dbReference>
<dbReference type="EMBL" id="NMUH01006643">
    <property type="protein sequence ID" value="MQM15698.1"/>
    <property type="molecule type" value="Genomic_DNA"/>
</dbReference>
<feature type="compositionally biased region" description="Low complexity" evidence="7">
    <location>
        <begin position="298"/>
        <end position="313"/>
    </location>
</feature>
<evidence type="ECO:0000256" key="1">
    <source>
        <dbReference type="ARBA" id="ARBA00022527"/>
    </source>
</evidence>
<gene>
    <name evidence="9" type="ORF">Taro_048649</name>
</gene>
<feature type="region of interest" description="Disordered" evidence="7">
    <location>
        <begin position="834"/>
        <end position="861"/>
    </location>
</feature>
<feature type="compositionally biased region" description="Basic and acidic residues" evidence="7">
    <location>
        <begin position="984"/>
        <end position="994"/>
    </location>
</feature>
<dbReference type="FunFam" id="3.10.20.90:FF:000058">
    <property type="entry name" value="Octicosapeptide/phox/Bem1p domain kinase superfamily protein"/>
    <property type="match status" value="1"/>
</dbReference>
<feature type="domain" description="Protein kinase" evidence="8">
    <location>
        <begin position="1108"/>
        <end position="1266"/>
    </location>
</feature>
<dbReference type="InterPro" id="IPR000719">
    <property type="entry name" value="Prot_kinase_dom"/>
</dbReference>
<sequence>MALDQNAIANDLRPLNLALAAAPGATGQLPPPPDLLLAHHPHGSSSPHQFYTSVASPASDLSPAGFSGPFAAWPGALFPRQQQALPNGFPPEQAVAPAVASCAPSSNDGVPEEPPRSSPSSLSSASRKLKFLCSFGGKILPRPSDGALRYVGGHTRIIALRKDASFQELMQKMSETYGGPTVLKYQLPDEDLDALVTVSCPEDLENMIEEYDKLAEASAEGSAKLRVFLFSLTELDASGLAFAFDVHDTGQRYVEAVNGIAEKEVAGIKRKESVASLSSTQTSDGVPAELLESTADGAPSAIAPPAVAPSWVPTSQEPPGSVCPDLPSNPILWVSGMTTVPTNVPGSAGIPSNQIFSSKLDQPQPPSAGTPYMPPAYMESLHDGFNHVEYIQNPSQMQYLNPQQLGAPVNFVANQPHSYVPAVHVTAAIPAAQVSSGKPVRSLVEPCLDDGPCGGRAVQVAANPTLKPFQALSQFPPLPHSLLPNQNVERYGMSQVPHPTAMPVQTLRFEDCGLCQRNLPHAHSDILMQEHGGSVAHKTPVFHTFNSEEIARSHVPLRVGDGATQNSAVMHQADGSITLHHLGACGYPQVVESQKDVEAVPYEAESLGKTKILQPPILGFSGPVQAPYGVHVSNQTQGWHEDLLQQQLPLATSQYLLKQEPLINNAVGTNITSARNENTQKSEFPVRDLMAEFSCDYSKPAERMMGASPLNYSQPAGLNEYLIPVAEPNLSDSVLIEETMKSLRISPCDTSAVFEPRRAVSKNIFNAQNDLKPENSLLSVEAMDNMKQNIAHTDVFFAETSTGPGKVAEVNKLVDLLPSSTLEVSRIHNLQPAEPNQACPAAGNPTPPSRDLELGSEPPIPHEWLLQGSSATNKVTVSDWKDESSQLYSGNAFTDIYAPSTGTSPFPLSSMAVHNVHLGDIQEPGPSESLFSNLEPWQIMHNTHLLPPKPRRIASRDTLLTRDSSIQKSSGNNGESNPSAQLEEGNHDHPLDSLIKKTCSDMSTTHPIEGTAEELIKKELQAVAEGVAASVLQQSSPVPGLLPYEDGSLSESIKDREVHENNIDSQSSASHVDHNAEGSKSGQLDKSNLGFQIMEDIGHLQIIKNSDLEELRELGSGTFGTVYHGKWRGTDVAIKRINDRCFAGKLSEQERLRADFWNEASKLADLHHPNVVAFYGVVLDGPGGSVATVTEYMVNGSLRQALQKNHKTLDRRKCILIAMDVAFGMEYLHGKNIVHFDLKSDNLLVNLRDPQRPICKVFYIIVLVEY</sequence>
<keyword evidence="1" id="KW-0723">Serine/threonine-protein kinase</keyword>
<dbReference type="PROSITE" id="PS00107">
    <property type="entry name" value="PROTEIN_KINASE_ATP"/>
    <property type="match status" value="1"/>
</dbReference>
<dbReference type="InterPro" id="IPR000270">
    <property type="entry name" value="PB1_dom"/>
</dbReference>
<keyword evidence="5 6" id="KW-0067">ATP-binding</keyword>
<feature type="region of interest" description="Disordered" evidence="7">
    <location>
        <begin position="963"/>
        <end position="994"/>
    </location>
</feature>
<dbReference type="SMART" id="SM00220">
    <property type="entry name" value="S_TKc"/>
    <property type="match status" value="1"/>
</dbReference>
<dbReference type="Pfam" id="PF07714">
    <property type="entry name" value="PK_Tyr_Ser-Thr"/>
    <property type="match status" value="1"/>
</dbReference>
<dbReference type="PROSITE" id="PS00108">
    <property type="entry name" value="PROTEIN_KINASE_ST"/>
    <property type="match status" value="1"/>
</dbReference>
<dbReference type="Gene3D" id="3.10.20.90">
    <property type="entry name" value="Phosphatidylinositol 3-kinase Catalytic Subunit, Chain A, domain 1"/>
    <property type="match status" value="1"/>
</dbReference>
<dbReference type="CDD" id="cd06410">
    <property type="entry name" value="PB1_UP2"/>
    <property type="match status" value="1"/>
</dbReference>
<feature type="region of interest" description="Disordered" evidence="7">
    <location>
        <begin position="96"/>
        <end position="123"/>
    </location>
</feature>
<dbReference type="InterPro" id="IPR008271">
    <property type="entry name" value="Ser/Thr_kinase_AS"/>
</dbReference>
<accession>A0A843X8S6</accession>